<feature type="transmembrane region" description="Helical" evidence="8">
    <location>
        <begin position="152"/>
        <end position="173"/>
    </location>
</feature>
<reference evidence="10 11" key="1">
    <citation type="journal article" date="2023" name="IMA Fungus">
        <title>Comparative genomic study of the Penicillium genus elucidates a diverse pangenome and 15 lateral gene transfer events.</title>
        <authorList>
            <person name="Petersen C."/>
            <person name="Sorensen T."/>
            <person name="Nielsen M.R."/>
            <person name="Sondergaard T.E."/>
            <person name="Sorensen J.L."/>
            <person name="Fitzpatrick D.A."/>
            <person name="Frisvad J.C."/>
            <person name="Nielsen K.L."/>
        </authorList>
    </citation>
    <scope>NUCLEOTIDE SEQUENCE [LARGE SCALE GENOMIC DNA]</scope>
    <source>
        <strain evidence="10 11">IBT 35679</strain>
    </source>
</reference>
<evidence type="ECO:0000256" key="6">
    <source>
        <dbReference type="ARBA" id="ARBA00023136"/>
    </source>
</evidence>
<dbReference type="Proteomes" id="UP001220324">
    <property type="component" value="Unassembled WGS sequence"/>
</dbReference>
<sequence length="529" mass="58721">MDIMLSEKQSTVIQIIPEDAAEEAELSFRFTKEEHALNWWEAMRMHYPAIGWGLFMNLATILKGIDGGIVRSIVGLPIFKETYGYNHNGNYVIAAEWLSAFNYANNIGAIVGALCSGIAYDRFGPRRMTAGCCVLSIAFIFIQFFSHTPAQLFAGQLVNGCIIAFYPICASAYVGEVTPLVLRGFAATMTNLAFSIGSLIASGILKGTDTMGTEWSYKIPIATQWGLPCIMLLLVAFCPDPPYWLCRKGRHEDAVASLRRLTTPGVDVKKKLAHIRETLRLERNHQGERPTYLDCFRGTNFRRLVICVMAYDMQAFTGNVFFLSYAVHFMELAGLDASNAFSMNIGLTALGLLGTCISWFLLSYVGRRTMYLFGCSMLAILLFMIGIVDIVPRQTSTTWAQCGLMLVCTFVYDLSLGPFCYVLLAEVSSAKLRGLTIALSTVSCFVWSVVFAVGIPYAMNEDQGNWRGKVGFLFSGLSVLCTVFCFFCMPETKGRTFEELDILFECKVPSRRFKHSKVNIDVGGGAWSD</sequence>
<dbReference type="InterPro" id="IPR005828">
    <property type="entry name" value="MFS_sugar_transport-like"/>
</dbReference>
<evidence type="ECO:0000256" key="2">
    <source>
        <dbReference type="ARBA" id="ARBA00010992"/>
    </source>
</evidence>
<evidence type="ECO:0000256" key="7">
    <source>
        <dbReference type="RuleBase" id="RU003346"/>
    </source>
</evidence>
<keyword evidence="3 7" id="KW-0813">Transport</keyword>
<keyword evidence="6 8" id="KW-0472">Membrane</keyword>
<protein>
    <recommendedName>
        <fullName evidence="9">Major facilitator superfamily (MFS) profile domain-containing protein</fullName>
    </recommendedName>
</protein>
<dbReference type="InterPro" id="IPR020846">
    <property type="entry name" value="MFS_dom"/>
</dbReference>
<feature type="transmembrane region" description="Helical" evidence="8">
    <location>
        <begin position="225"/>
        <end position="245"/>
    </location>
</feature>
<dbReference type="Pfam" id="PF00083">
    <property type="entry name" value="Sugar_tr"/>
    <property type="match status" value="1"/>
</dbReference>
<feature type="transmembrane region" description="Helical" evidence="8">
    <location>
        <begin position="128"/>
        <end position="146"/>
    </location>
</feature>
<keyword evidence="4 8" id="KW-0812">Transmembrane</keyword>
<dbReference type="NCBIfam" id="TIGR00879">
    <property type="entry name" value="SP"/>
    <property type="match status" value="1"/>
</dbReference>
<dbReference type="InterPro" id="IPR050360">
    <property type="entry name" value="MFS_Sugar_Transporters"/>
</dbReference>
<keyword evidence="11" id="KW-1185">Reference proteome</keyword>
<feature type="transmembrane region" description="Helical" evidence="8">
    <location>
        <begin position="436"/>
        <end position="458"/>
    </location>
</feature>
<feature type="transmembrane region" description="Helical" evidence="8">
    <location>
        <begin position="470"/>
        <end position="489"/>
    </location>
</feature>
<name>A0AAD6GLW8_9EURO</name>
<feature type="transmembrane region" description="Helical" evidence="8">
    <location>
        <begin position="185"/>
        <end position="205"/>
    </location>
</feature>
<proteinExistence type="inferred from homology"/>
<evidence type="ECO:0000256" key="1">
    <source>
        <dbReference type="ARBA" id="ARBA00004141"/>
    </source>
</evidence>
<evidence type="ECO:0000256" key="3">
    <source>
        <dbReference type="ARBA" id="ARBA00022448"/>
    </source>
</evidence>
<dbReference type="PANTHER" id="PTHR48022:SF71">
    <property type="entry name" value="ALPHA-GLUCOSIDE TRANSPORTER, PUTATIVE (AFU_ORTHOLOGUE AFUA_4G02650)-RELATED"/>
    <property type="match status" value="1"/>
</dbReference>
<evidence type="ECO:0000313" key="11">
    <source>
        <dbReference type="Proteomes" id="UP001220324"/>
    </source>
</evidence>
<feature type="transmembrane region" description="Helical" evidence="8">
    <location>
        <begin position="340"/>
        <end position="362"/>
    </location>
</feature>
<evidence type="ECO:0000256" key="4">
    <source>
        <dbReference type="ARBA" id="ARBA00022692"/>
    </source>
</evidence>
<comment type="similarity">
    <text evidence="2 7">Belongs to the major facilitator superfamily. Sugar transporter (TC 2.A.1.1) family.</text>
</comment>
<accession>A0AAD6GLW8</accession>
<dbReference type="FunFam" id="1.20.1250.20:FF:000078">
    <property type="entry name" value="MFS maltose transporter, putative"/>
    <property type="match status" value="1"/>
</dbReference>
<comment type="subcellular location">
    <subcellularLocation>
        <location evidence="1">Membrane</location>
        <topology evidence="1">Multi-pass membrane protein</topology>
    </subcellularLocation>
</comment>
<feature type="transmembrane region" description="Helical" evidence="8">
    <location>
        <begin position="403"/>
        <end position="424"/>
    </location>
</feature>
<dbReference type="EMBL" id="JAQIZZ010000001">
    <property type="protein sequence ID" value="KAJ5557540.1"/>
    <property type="molecule type" value="Genomic_DNA"/>
</dbReference>
<dbReference type="GO" id="GO:0005351">
    <property type="term" value="F:carbohydrate:proton symporter activity"/>
    <property type="evidence" value="ECO:0007669"/>
    <property type="project" value="TreeGrafter"/>
</dbReference>
<evidence type="ECO:0000256" key="5">
    <source>
        <dbReference type="ARBA" id="ARBA00022989"/>
    </source>
</evidence>
<dbReference type="SUPFAM" id="SSF103473">
    <property type="entry name" value="MFS general substrate transporter"/>
    <property type="match status" value="1"/>
</dbReference>
<comment type="caution">
    <text evidence="10">The sequence shown here is derived from an EMBL/GenBank/DDBJ whole genome shotgun (WGS) entry which is preliminary data.</text>
</comment>
<feature type="transmembrane region" description="Helical" evidence="8">
    <location>
        <begin position="369"/>
        <end position="391"/>
    </location>
</feature>
<evidence type="ECO:0000259" key="9">
    <source>
        <dbReference type="PROSITE" id="PS50850"/>
    </source>
</evidence>
<dbReference type="PANTHER" id="PTHR48022">
    <property type="entry name" value="PLASTIDIC GLUCOSE TRANSPORTER 4"/>
    <property type="match status" value="1"/>
</dbReference>
<evidence type="ECO:0000313" key="10">
    <source>
        <dbReference type="EMBL" id="KAJ5557540.1"/>
    </source>
</evidence>
<dbReference type="Gene3D" id="1.20.1250.20">
    <property type="entry name" value="MFS general substrate transporter like domains"/>
    <property type="match status" value="1"/>
</dbReference>
<dbReference type="InterPro" id="IPR003663">
    <property type="entry name" value="Sugar/inositol_transpt"/>
</dbReference>
<dbReference type="PROSITE" id="PS50850">
    <property type="entry name" value="MFS"/>
    <property type="match status" value="1"/>
</dbReference>
<gene>
    <name evidence="10" type="ORF">N7494_001455</name>
</gene>
<dbReference type="AlphaFoldDB" id="A0AAD6GLW8"/>
<dbReference type="GO" id="GO:0016020">
    <property type="term" value="C:membrane"/>
    <property type="evidence" value="ECO:0007669"/>
    <property type="project" value="UniProtKB-SubCell"/>
</dbReference>
<keyword evidence="5 8" id="KW-1133">Transmembrane helix</keyword>
<feature type="transmembrane region" description="Helical" evidence="8">
    <location>
        <begin position="304"/>
        <end position="328"/>
    </location>
</feature>
<evidence type="ECO:0000256" key="8">
    <source>
        <dbReference type="SAM" id="Phobius"/>
    </source>
</evidence>
<dbReference type="InterPro" id="IPR036259">
    <property type="entry name" value="MFS_trans_sf"/>
</dbReference>
<organism evidence="10 11">
    <name type="scientific">Penicillium frequentans</name>
    <dbReference type="NCBI Taxonomy" id="3151616"/>
    <lineage>
        <taxon>Eukaryota</taxon>
        <taxon>Fungi</taxon>
        <taxon>Dikarya</taxon>
        <taxon>Ascomycota</taxon>
        <taxon>Pezizomycotina</taxon>
        <taxon>Eurotiomycetes</taxon>
        <taxon>Eurotiomycetidae</taxon>
        <taxon>Eurotiales</taxon>
        <taxon>Aspergillaceae</taxon>
        <taxon>Penicillium</taxon>
    </lineage>
</organism>
<feature type="domain" description="Major facilitator superfamily (MFS) profile" evidence="9">
    <location>
        <begin position="52"/>
        <end position="493"/>
    </location>
</feature>